<dbReference type="InterPro" id="IPR020103">
    <property type="entry name" value="PsdUridine_synth_cat_dom_sf"/>
</dbReference>
<organism evidence="5">
    <name type="scientific">Faunusvirus sp</name>
    <dbReference type="NCBI Taxonomy" id="2487766"/>
    <lineage>
        <taxon>Viruses</taxon>
        <taxon>Varidnaviria</taxon>
        <taxon>Bamfordvirae</taxon>
        <taxon>Nucleocytoviricota</taxon>
        <taxon>Megaviricetes</taxon>
        <taxon>Imitervirales</taxon>
        <taxon>Mimiviridae</taxon>
    </lineage>
</organism>
<evidence type="ECO:0000259" key="4">
    <source>
        <dbReference type="Pfam" id="PF01509"/>
    </source>
</evidence>
<dbReference type="Pfam" id="PF01509">
    <property type="entry name" value="TruB_N"/>
    <property type="match status" value="1"/>
</dbReference>
<feature type="domain" description="Pseudouridine synthase II N-terminal" evidence="4">
    <location>
        <begin position="30"/>
        <end position="112"/>
    </location>
</feature>
<gene>
    <name evidence="5" type="ORF">Faunusvirus1_38</name>
</gene>
<proteinExistence type="predicted"/>
<dbReference type="Gene3D" id="3.30.2350.10">
    <property type="entry name" value="Pseudouridine synthase"/>
    <property type="match status" value="1"/>
</dbReference>
<evidence type="ECO:0000256" key="2">
    <source>
        <dbReference type="ARBA" id="ARBA00022694"/>
    </source>
</evidence>
<dbReference type="EMBL" id="MK072132">
    <property type="protein sequence ID" value="AYV79018.1"/>
    <property type="molecule type" value="Genomic_DNA"/>
</dbReference>
<reference evidence="5" key="1">
    <citation type="submission" date="2018-10" db="EMBL/GenBank/DDBJ databases">
        <title>Hidden diversity of soil giant viruses.</title>
        <authorList>
            <person name="Schulz F."/>
            <person name="Alteio L."/>
            <person name="Goudeau D."/>
            <person name="Ryan E.M."/>
            <person name="Malmstrom R.R."/>
            <person name="Blanchard J."/>
            <person name="Woyke T."/>
        </authorList>
    </citation>
    <scope>NUCLEOTIDE SEQUENCE</scope>
    <source>
        <strain evidence="5">FNV1</strain>
    </source>
</reference>
<keyword evidence="3" id="KW-0413">Isomerase</keyword>
<name>A0A3G4ZVT9_9VIRU</name>
<evidence type="ECO:0000256" key="3">
    <source>
        <dbReference type="ARBA" id="ARBA00023235"/>
    </source>
</evidence>
<dbReference type="SUPFAM" id="SSF55120">
    <property type="entry name" value="Pseudouridine synthase"/>
    <property type="match status" value="1"/>
</dbReference>
<dbReference type="GO" id="GO:0003723">
    <property type="term" value="F:RNA binding"/>
    <property type="evidence" value="ECO:0007669"/>
    <property type="project" value="InterPro"/>
</dbReference>
<sequence length="231" mass="26663">MSEGEIILVDKPTGMSCVDFVKRYHADHPHIKKLSFAGRLDELASGKLYILTENKIYLRDELCRKYKTYTCTVIKHIVTDSYDILGMPAISDAAEQKIPNKYSQPYPPYSSVPIKRYRKPFWYVTRHKLPLDIAEIPVKQVEIKQFTRTKEHKISPADLLDIIVSRIKLVDKKHDFRQAEIVDAWTELLKNHKNDIELVDIAVQCSSGTYIRSIANMMAGCAFDIQRTAYL</sequence>
<dbReference type="PANTHER" id="PTHR13767:SF2">
    <property type="entry name" value="PSEUDOURIDYLATE SYNTHASE TRUB1"/>
    <property type="match status" value="1"/>
</dbReference>
<dbReference type="EC" id="5.4.99.25" evidence="1"/>
<evidence type="ECO:0000313" key="5">
    <source>
        <dbReference type="EMBL" id="AYV79018.1"/>
    </source>
</evidence>
<dbReference type="GO" id="GO:0160148">
    <property type="term" value="F:tRNA pseudouridine(55) synthase activity"/>
    <property type="evidence" value="ECO:0007669"/>
    <property type="project" value="UniProtKB-EC"/>
</dbReference>
<dbReference type="GO" id="GO:0006400">
    <property type="term" value="P:tRNA modification"/>
    <property type="evidence" value="ECO:0007669"/>
    <property type="project" value="TreeGrafter"/>
</dbReference>
<evidence type="ECO:0000256" key="1">
    <source>
        <dbReference type="ARBA" id="ARBA00012787"/>
    </source>
</evidence>
<dbReference type="InterPro" id="IPR002501">
    <property type="entry name" value="PsdUridine_synth_N"/>
</dbReference>
<keyword evidence="2" id="KW-0819">tRNA processing</keyword>
<dbReference type="InterPro" id="IPR014780">
    <property type="entry name" value="tRNA_psdUridine_synth_TruB"/>
</dbReference>
<dbReference type="GO" id="GO:1990481">
    <property type="term" value="P:mRNA pseudouridine synthesis"/>
    <property type="evidence" value="ECO:0007669"/>
    <property type="project" value="TreeGrafter"/>
</dbReference>
<dbReference type="PANTHER" id="PTHR13767">
    <property type="entry name" value="TRNA-PSEUDOURIDINE SYNTHASE"/>
    <property type="match status" value="1"/>
</dbReference>
<accession>A0A3G4ZVT9</accession>
<protein>
    <recommendedName>
        <fullName evidence="1">tRNA pseudouridine(55) synthase</fullName>
        <ecNumber evidence="1">5.4.99.25</ecNumber>
    </recommendedName>
</protein>